<evidence type="ECO:0000313" key="2">
    <source>
        <dbReference type="EMBL" id="PYI17627.1"/>
    </source>
</evidence>
<dbReference type="Proteomes" id="UP000249829">
    <property type="component" value="Unassembled WGS sequence"/>
</dbReference>
<dbReference type="AlphaFoldDB" id="A0A2V5I0J4"/>
<proteinExistence type="predicted"/>
<keyword evidence="3" id="KW-1185">Reference proteome</keyword>
<organism evidence="2 3">
    <name type="scientific">Aspergillus violaceofuscus (strain CBS 115571)</name>
    <dbReference type="NCBI Taxonomy" id="1450538"/>
    <lineage>
        <taxon>Eukaryota</taxon>
        <taxon>Fungi</taxon>
        <taxon>Dikarya</taxon>
        <taxon>Ascomycota</taxon>
        <taxon>Pezizomycotina</taxon>
        <taxon>Eurotiomycetes</taxon>
        <taxon>Eurotiomycetidae</taxon>
        <taxon>Eurotiales</taxon>
        <taxon>Aspergillaceae</taxon>
        <taxon>Aspergillus</taxon>
    </lineage>
</organism>
<gene>
    <name evidence="2" type="ORF">BO99DRAFT_414111</name>
</gene>
<feature type="region of interest" description="Disordered" evidence="1">
    <location>
        <begin position="90"/>
        <end position="116"/>
    </location>
</feature>
<evidence type="ECO:0000256" key="1">
    <source>
        <dbReference type="SAM" id="MobiDB-lite"/>
    </source>
</evidence>
<name>A0A2V5I0J4_ASPV1</name>
<evidence type="ECO:0000313" key="3">
    <source>
        <dbReference type="Proteomes" id="UP000249829"/>
    </source>
</evidence>
<protein>
    <submittedName>
        <fullName evidence="2">Uncharacterized protein</fullName>
    </submittedName>
</protein>
<dbReference type="EMBL" id="KZ825154">
    <property type="protein sequence ID" value="PYI17627.1"/>
    <property type="molecule type" value="Genomic_DNA"/>
</dbReference>
<feature type="region of interest" description="Disordered" evidence="1">
    <location>
        <begin position="35"/>
        <end position="72"/>
    </location>
</feature>
<sequence length="116" mass="12838">MATNKRSSRSIPESWLSLVPDSLADGWSRQNWISCDQRDSPKLGSSAPVSGSDRFGEDGHHASQMVRSTASGASGMYGLWTMGYGLMCTGAERQGEEDNDDDDEEEEEEEDEERRT</sequence>
<feature type="compositionally biased region" description="Acidic residues" evidence="1">
    <location>
        <begin position="95"/>
        <end position="116"/>
    </location>
</feature>
<accession>A0A2V5I0J4</accession>
<reference evidence="2 3" key="1">
    <citation type="submission" date="2018-02" db="EMBL/GenBank/DDBJ databases">
        <title>The genomes of Aspergillus section Nigri reveals drivers in fungal speciation.</title>
        <authorList>
            <consortium name="DOE Joint Genome Institute"/>
            <person name="Vesth T.C."/>
            <person name="Nybo J."/>
            <person name="Theobald S."/>
            <person name="Brandl J."/>
            <person name="Frisvad J.C."/>
            <person name="Nielsen K.F."/>
            <person name="Lyhne E.K."/>
            <person name="Kogle M.E."/>
            <person name="Kuo A."/>
            <person name="Riley R."/>
            <person name="Clum A."/>
            <person name="Nolan M."/>
            <person name="Lipzen A."/>
            <person name="Salamov A."/>
            <person name="Henrissat B."/>
            <person name="Wiebenga A."/>
            <person name="De vries R.P."/>
            <person name="Grigoriev I.V."/>
            <person name="Mortensen U.H."/>
            <person name="Andersen M.R."/>
            <person name="Baker S.E."/>
        </authorList>
    </citation>
    <scope>NUCLEOTIDE SEQUENCE [LARGE SCALE GENOMIC DNA]</scope>
    <source>
        <strain evidence="2 3">CBS 115571</strain>
    </source>
</reference>